<proteinExistence type="predicted"/>
<evidence type="ECO:0000313" key="2">
    <source>
        <dbReference type="Proteomes" id="UP000094444"/>
    </source>
</evidence>
<dbReference type="Proteomes" id="UP000094444">
    <property type="component" value="Unassembled WGS sequence"/>
</dbReference>
<name>A0A2P5HT96_DIAHE</name>
<reference evidence="1" key="1">
    <citation type="submission" date="2017-09" db="EMBL/GenBank/DDBJ databases">
        <title>Polyketide synthases of a Diaporthe helianthi virulent isolate.</title>
        <authorList>
            <person name="Baroncelli R."/>
        </authorList>
    </citation>
    <scope>NUCLEOTIDE SEQUENCE [LARGE SCALE GENOMIC DNA]</scope>
    <source>
        <strain evidence="1">7/96</strain>
    </source>
</reference>
<keyword evidence="2" id="KW-1185">Reference proteome</keyword>
<accession>A0A2P5HT96</accession>
<dbReference type="InParanoid" id="A0A2P5HT96"/>
<evidence type="ECO:0000313" key="1">
    <source>
        <dbReference type="EMBL" id="POS73425.1"/>
    </source>
</evidence>
<organism evidence="1 2">
    <name type="scientific">Diaporthe helianthi</name>
    <dbReference type="NCBI Taxonomy" id="158607"/>
    <lineage>
        <taxon>Eukaryota</taxon>
        <taxon>Fungi</taxon>
        <taxon>Dikarya</taxon>
        <taxon>Ascomycota</taxon>
        <taxon>Pezizomycotina</taxon>
        <taxon>Sordariomycetes</taxon>
        <taxon>Sordariomycetidae</taxon>
        <taxon>Diaporthales</taxon>
        <taxon>Diaporthaceae</taxon>
        <taxon>Diaporthe</taxon>
    </lineage>
</organism>
<dbReference type="AlphaFoldDB" id="A0A2P5HT96"/>
<comment type="caution">
    <text evidence="1">The sequence shown here is derived from an EMBL/GenBank/DDBJ whole genome shotgun (WGS) entry which is preliminary data.</text>
</comment>
<sequence>MGDGAIPSSLDWEIPLTSARNFNLDATKSTCLPLRVYSGKFQAVTVKAIRKTGLRAHFPACRRPTLPNRAQLRRMLWQSGGRSYVERTAAGSLRTAQTAHQLRGLGPNATPVPCRIALSCDFTRLTRLPRIEVVHRQPSGSFRSEYERLWALGSGLCKTAVM</sequence>
<dbReference type="EMBL" id="MAVT02000801">
    <property type="protein sequence ID" value="POS73425.1"/>
    <property type="molecule type" value="Genomic_DNA"/>
</dbReference>
<gene>
    <name evidence="1" type="ORF">DHEL01_v208179</name>
</gene>
<protein>
    <submittedName>
        <fullName evidence="1">Uncharacterized protein</fullName>
    </submittedName>
</protein>